<dbReference type="RefSeq" id="WP_146404314.1">
    <property type="nucleotide sequence ID" value="NZ_SJPJ01000002.1"/>
</dbReference>
<evidence type="ECO:0000259" key="2">
    <source>
        <dbReference type="Pfam" id="PF13488"/>
    </source>
</evidence>
<proteinExistence type="predicted"/>
<feature type="chain" id="PRO_5022817847" evidence="1">
    <location>
        <begin position="22"/>
        <end position="248"/>
    </location>
</feature>
<dbReference type="InterPro" id="IPR039567">
    <property type="entry name" value="Gly-zipper"/>
</dbReference>
<gene>
    <name evidence="3" type="ORF">CA13_70630</name>
</gene>
<organism evidence="3 4">
    <name type="scientific">Novipirellula herctigrandis</name>
    <dbReference type="NCBI Taxonomy" id="2527986"/>
    <lineage>
        <taxon>Bacteria</taxon>
        <taxon>Pseudomonadati</taxon>
        <taxon>Planctomycetota</taxon>
        <taxon>Planctomycetia</taxon>
        <taxon>Pirellulales</taxon>
        <taxon>Pirellulaceae</taxon>
        <taxon>Novipirellula</taxon>
    </lineage>
</organism>
<dbReference type="Pfam" id="PF13488">
    <property type="entry name" value="Gly-zipper_Omp"/>
    <property type="match status" value="1"/>
</dbReference>
<dbReference type="OrthoDB" id="276253at2"/>
<keyword evidence="1" id="KW-0732">Signal</keyword>
<reference evidence="3 4" key="1">
    <citation type="submission" date="2019-02" db="EMBL/GenBank/DDBJ databases">
        <title>Deep-cultivation of Planctomycetes and their phenomic and genomic characterization uncovers novel biology.</title>
        <authorList>
            <person name="Wiegand S."/>
            <person name="Jogler M."/>
            <person name="Boedeker C."/>
            <person name="Pinto D."/>
            <person name="Vollmers J."/>
            <person name="Rivas-Marin E."/>
            <person name="Kohn T."/>
            <person name="Peeters S.H."/>
            <person name="Heuer A."/>
            <person name="Rast P."/>
            <person name="Oberbeckmann S."/>
            <person name="Bunk B."/>
            <person name="Jeske O."/>
            <person name="Meyerdierks A."/>
            <person name="Storesund J.E."/>
            <person name="Kallscheuer N."/>
            <person name="Luecker S."/>
            <person name="Lage O.M."/>
            <person name="Pohl T."/>
            <person name="Merkel B.J."/>
            <person name="Hornburger P."/>
            <person name="Mueller R.-W."/>
            <person name="Bruemmer F."/>
            <person name="Labrenz M."/>
            <person name="Spormann A.M."/>
            <person name="Op Den Camp H."/>
            <person name="Overmann J."/>
            <person name="Amann R."/>
            <person name="Jetten M.S.M."/>
            <person name="Mascher T."/>
            <person name="Medema M.H."/>
            <person name="Devos D.P."/>
            <person name="Kaster A.-K."/>
            <person name="Ovreas L."/>
            <person name="Rohde M."/>
            <person name="Galperin M.Y."/>
            <person name="Jogler C."/>
        </authorList>
    </citation>
    <scope>NUCLEOTIDE SEQUENCE [LARGE SCALE GENOMIC DNA]</scope>
    <source>
        <strain evidence="3 4">CA13</strain>
    </source>
</reference>
<dbReference type="EMBL" id="SJPJ01000002">
    <property type="protein sequence ID" value="TWT76568.1"/>
    <property type="molecule type" value="Genomic_DNA"/>
</dbReference>
<dbReference type="AlphaFoldDB" id="A0A5C5YP75"/>
<feature type="signal peptide" evidence="1">
    <location>
        <begin position="1"/>
        <end position="21"/>
    </location>
</feature>
<sequence precursor="true">MVNKILVAVVAFVAISSDANAQFRTHQRRGAILGGLAGAAIGAAIGDKGDNEVAGALIGGAVGAVAGGSIGNEKDHRIEHHQRYHSQQYYPPPTRHHVDPAPPQTHYVHPHPAPQPIWRDQPVPQAQPPIRNYPAGPVSPLDVVSMVRHGVPDSTIIRFVQSYGVTQPLSVRDIITLHEQGVSETVISVMQTVPVGHGQIAQPYTETVVPQSTKSYRPMINEAVGEETIYGPSILNSDFAQPELRPAR</sequence>
<comment type="caution">
    <text evidence="3">The sequence shown here is derived from an EMBL/GenBank/DDBJ whole genome shotgun (WGS) entry which is preliminary data.</text>
</comment>
<accession>A0A5C5YP75</accession>
<evidence type="ECO:0000313" key="4">
    <source>
        <dbReference type="Proteomes" id="UP000315010"/>
    </source>
</evidence>
<evidence type="ECO:0000256" key="1">
    <source>
        <dbReference type="SAM" id="SignalP"/>
    </source>
</evidence>
<name>A0A5C5YP75_9BACT</name>
<evidence type="ECO:0000313" key="3">
    <source>
        <dbReference type="EMBL" id="TWT76568.1"/>
    </source>
</evidence>
<protein>
    <submittedName>
        <fullName evidence="3">Glycine zipper 2TM domain protein</fullName>
    </submittedName>
</protein>
<feature type="domain" description="Glycine zipper" evidence="2">
    <location>
        <begin position="30"/>
        <end position="75"/>
    </location>
</feature>
<dbReference type="Proteomes" id="UP000315010">
    <property type="component" value="Unassembled WGS sequence"/>
</dbReference>
<keyword evidence="4" id="KW-1185">Reference proteome</keyword>